<evidence type="ECO:0008006" key="13">
    <source>
        <dbReference type="Google" id="ProtNLM"/>
    </source>
</evidence>
<feature type="region of interest" description="Disordered" evidence="8">
    <location>
        <begin position="2236"/>
        <end position="2317"/>
    </location>
</feature>
<organism evidence="11 12">
    <name type="scientific">Balaenoptera physalus</name>
    <name type="common">Fin whale</name>
    <name type="synonym">Balaena physalus</name>
    <dbReference type="NCBI Taxonomy" id="9770"/>
    <lineage>
        <taxon>Eukaryota</taxon>
        <taxon>Metazoa</taxon>
        <taxon>Chordata</taxon>
        <taxon>Craniata</taxon>
        <taxon>Vertebrata</taxon>
        <taxon>Euteleostomi</taxon>
        <taxon>Mammalia</taxon>
        <taxon>Eutheria</taxon>
        <taxon>Laurasiatheria</taxon>
        <taxon>Artiodactyla</taxon>
        <taxon>Whippomorpha</taxon>
        <taxon>Cetacea</taxon>
        <taxon>Mysticeti</taxon>
        <taxon>Balaenopteridae</taxon>
        <taxon>Balaenoptera</taxon>
    </lineage>
</organism>
<dbReference type="InterPro" id="IPR007110">
    <property type="entry name" value="Ig-like_dom"/>
</dbReference>
<accession>A0A643CGD6</accession>
<feature type="region of interest" description="Disordered" evidence="8">
    <location>
        <begin position="593"/>
        <end position="634"/>
    </location>
</feature>
<feature type="region of interest" description="Disordered" evidence="8">
    <location>
        <begin position="1535"/>
        <end position="1787"/>
    </location>
</feature>
<dbReference type="GO" id="GO:0005524">
    <property type="term" value="F:ATP binding"/>
    <property type="evidence" value="ECO:0007669"/>
    <property type="project" value="UniProtKB-UniRule"/>
</dbReference>
<feature type="region of interest" description="Disordered" evidence="8">
    <location>
        <begin position="161"/>
        <end position="185"/>
    </location>
</feature>
<feature type="compositionally biased region" description="Pro residues" evidence="8">
    <location>
        <begin position="175"/>
        <end position="185"/>
    </location>
</feature>
<dbReference type="Proteomes" id="UP000437017">
    <property type="component" value="Unassembled WGS sequence"/>
</dbReference>
<dbReference type="SMART" id="SM00409">
    <property type="entry name" value="IG"/>
    <property type="match status" value="6"/>
</dbReference>
<feature type="compositionally biased region" description="Polar residues" evidence="8">
    <location>
        <begin position="2197"/>
        <end position="2208"/>
    </location>
</feature>
<dbReference type="Pfam" id="PF16650">
    <property type="entry name" value="SPEG_u2"/>
    <property type="match status" value="1"/>
</dbReference>
<feature type="region of interest" description="Disordered" evidence="8">
    <location>
        <begin position="358"/>
        <end position="389"/>
    </location>
</feature>
<evidence type="ECO:0000256" key="1">
    <source>
        <dbReference type="ARBA" id="ARBA00006692"/>
    </source>
</evidence>
<feature type="domain" description="Ig-like" evidence="10">
    <location>
        <begin position="1022"/>
        <end position="1133"/>
    </location>
</feature>
<dbReference type="InterPro" id="IPR003599">
    <property type="entry name" value="Ig_sub"/>
</dbReference>
<protein>
    <recommendedName>
        <fullName evidence="13">Non-specific serine/threonine protein kinase</fullName>
    </recommendedName>
</protein>
<feature type="region of interest" description="Disordered" evidence="8">
    <location>
        <begin position="2026"/>
        <end position="2079"/>
    </location>
</feature>
<feature type="region of interest" description="Disordered" evidence="8">
    <location>
        <begin position="2108"/>
        <end position="2131"/>
    </location>
</feature>
<keyword evidence="12" id="KW-1185">Reference proteome</keyword>
<dbReference type="GO" id="GO:0042692">
    <property type="term" value="P:muscle cell differentiation"/>
    <property type="evidence" value="ECO:0007669"/>
    <property type="project" value="TreeGrafter"/>
</dbReference>
<feature type="domain" description="Ig-like" evidence="10">
    <location>
        <begin position="930"/>
        <end position="1020"/>
    </location>
</feature>
<feature type="compositionally biased region" description="Pro residues" evidence="8">
    <location>
        <begin position="2264"/>
        <end position="2274"/>
    </location>
</feature>
<reference evidence="11 12" key="1">
    <citation type="journal article" date="2019" name="PLoS ONE">
        <title>Genomic analyses reveal an absence of contemporary introgressive admixture between fin whales and blue whales, despite known hybrids.</title>
        <authorList>
            <person name="Westbury M.V."/>
            <person name="Petersen B."/>
            <person name="Lorenzen E.D."/>
        </authorList>
    </citation>
    <scope>NUCLEOTIDE SEQUENCE [LARGE SCALE GENOMIC DNA]</scope>
    <source>
        <strain evidence="11">FinWhale-01</strain>
    </source>
</reference>
<feature type="region of interest" description="Disordered" evidence="8">
    <location>
        <begin position="275"/>
        <end position="322"/>
    </location>
</feature>
<feature type="region of interest" description="Disordered" evidence="8">
    <location>
        <begin position="216"/>
        <end position="259"/>
    </location>
</feature>
<dbReference type="InterPro" id="IPR036116">
    <property type="entry name" value="FN3_sf"/>
</dbReference>
<comment type="similarity">
    <text evidence="1">Belongs to the protein kinase superfamily. CAMK Ser/Thr protein kinase family.</text>
</comment>
<dbReference type="InterPro" id="IPR003598">
    <property type="entry name" value="Ig_sub2"/>
</dbReference>
<dbReference type="OrthoDB" id="2570713at2759"/>
<keyword evidence="2" id="KW-0677">Repeat</keyword>
<comment type="caution">
    <text evidence="11">The sequence shown here is derived from an EMBL/GenBank/DDBJ whole genome shotgun (WGS) entry which is preliminary data.</text>
</comment>
<feature type="compositionally biased region" description="Basic and acidic residues" evidence="8">
    <location>
        <begin position="275"/>
        <end position="291"/>
    </location>
</feature>
<feature type="region of interest" description="Disordered" evidence="8">
    <location>
        <begin position="136"/>
        <end position="155"/>
    </location>
</feature>
<dbReference type="InterPro" id="IPR011009">
    <property type="entry name" value="Kinase-like_dom_sf"/>
</dbReference>
<feature type="domain" description="Protein kinase" evidence="9">
    <location>
        <begin position="2292"/>
        <end position="2576"/>
    </location>
</feature>
<feature type="compositionally biased region" description="Low complexity" evidence="8">
    <location>
        <begin position="1778"/>
        <end position="1787"/>
    </location>
</feature>
<feature type="compositionally biased region" description="Polar residues" evidence="8">
    <location>
        <begin position="1282"/>
        <end position="1291"/>
    </location>
</feature>
<dbReference type="FunFam" id="2.60.40.10:FF:000428">
    <property type="entry name" value="striated muscle preferentially expressed protein kinase"/>
    <property type="match status" value="1"/>
</dbReference>
<dbReference type="Pfam" id="PF00069">
    <property type="entry name" value="Pkinase"/>
    <property type="match status" value="2"/>
</dbReference>
<keyword evidence="5" id="KW-1015">Disulfide bond</keyword>
<name>A0A643CGD6_BALPH</name>
<dbReference type="CDD" id="cd00096">
    <property type="entry name" value="Ig"/>
    <property type="match status" value="1"/>
</dbReference>
<evidence type="ECO:0000259" key="9">
    <source>
        <dbReference type="PROSITE" id="PS50011"/>
    </source>
</evidence>
<dbReference type="PROSITE" id="PS00107">
    <property type="entry name" value="PROTEIN_KINASE_ATP"/>
    <property type="match status" value="1"/>
</dbReference>
<dbReference type="InterPro" id="IPR036179">
    <property type="entry name" value="Ig-like_dom_sf"/>
</dbReference>
<dbReference type="SUPFAM" id="SSF48726">
    <property type="entry name" value="Immunoglobulin"/>
    <property type="match status" value="7"/>
</dbReference>
<dbReference type="GO" id="GO:0004674">
    <property type="term" value="F:protein serine/threonine kinase activity"/>
    <property type="evidence" value="ECO:0007669"/>
    <property type="project" value="UniProtKB-KW"/>
</dbReference>
<dbReference type="Gene3D" id="2.60.40.10">
    <property type="entry name" value="Immunoglobulins"/>
    <property type="match status" value="8"/>
</dbReference>
<evidence type="ECO:0000256" key="7">
    <source>
        <dbReference type="PROSITE-ProRule" id="PRU10141"/>
    </source>
</evidence>
<dbReference type="InterPro" id="IPR008271">
    <property type="entry name" value="Ser/Thr_kinase_AS"/>
</dbReference>
<keyword evidence="4 7" id="KW-0067">ATP-binding</keyword>
<keyword evidence="3 7" id="KW-0547">Nucleotide-binding</keyword>
<sequence length="2584" mass="280468">VEKGYLGHTGEVPVHPAFFPHFWLVSCADPGVPIKRNVQGKGCQGREAPYRRSEVKGQHLVGVVSTRPVGGGQWVDTYEKGAEHQGVELGLGAPRHVWSPALPTFLFNDREGQGWLLLAAFALGQKTGHSRRAFGRLTHDSETGEDDISDVQGTQRLELRDDGAFSTPTGSSCPQDPPHQGPPPCLLSQQLLPFHLSAHSCSHVGLFLGGTEPFRTAAPGRAGGSKSTARRQKRARPQPEPGVAMATSEEPISLSPDGETEAQLLGIKALKTLEKNRAGPEAEKRLRRGPEEDGPWGAWDRRGARSQGRGRRARPTSPDLDGYRKHLPLPLLNPVASLDIQERGPLLPNPCLLEAPLSRFAPSPPESSPQGPCPLTLSPMSPAESSDDSYVSAGEELLEAPAFEIPLQNAVVAPGADVLLKCIVTANPPPQGERHTLLLREARAADSGSYAATATNELGQASCAAVLAVRPGDKITEPNLLWSWGLSTVTIREFLVASDLSPSLALDPLGRTSCPTPLLNSVETMVTLPKGPRRHQVEMGASCEGLLRGAASILLTVGSGGADGDLVQSLSRAELPFSVDESDFAFPAPESSGVSAVGMGPTGGSTSPFSSPITSDEEYLSPPEEFPEPGETWPRAPTMKLSPGQNCRSSDTGSKAPPTFKVSLMDQSVREGQDVTMSICVQGEPKPVVSWPLPHTHSPLISRLLYPSHGYAEDTVHEGRTHGSGCLGLCGPPCPSADPSPPDELTCSARLTVRPSLAPLFTRLLEDVEVLEGRAARFDCKISGSPPPSVTWTHFGMALRPADVGGPPQGQRAGPLAEATLHARPSLPGRPVVESENLRLRQEGGLHSLHIAHVGSEDEGLYEVSATNAHGQAHCSAQLYGCLCGAPALWWEVRLRASGQLCGSHSSKLEKMPSIPEEPEQGDLERLSMPDFLRPLQDLDVGLAKEAMLECQVTGLPYPTISWFHNGHRIQSSEDRRMTQYRDVHRLVFPTVGPQHAGVYKSVIANKLGKAACYAHLYVTDPDALTYTVQHQSSSKPSPPSEPVQLLDRDIVCVVEGQPASVTVTFNHVEAQVVWRSCRGALLEARAGVYELSQPDDDQYCLRICRVGRRDVGTLTCTAHNRHGTQSCSVTLELAGVRGAWTESRAVARGVIRKRKWDPEVLVTWEVRVELILGLSKAPRAEIMVGPKGEMLLTESSHVSFVYEENECSLVVLSAGSQDGGVYTCTARSLAGEVSCKAELAVHSAPAALPLGANILASLPCLPSALPVPVSCPRSFLPSPPNTRHLSSAQTAMEVEGVREDEEQRGRRLSDFYDIHQEIGRGAFSYLRRVVERSSGLEFAAKFIPSQAKPKASACTEELLERMARKPTVCESEIRAYMRQVLEGICYLHKNRVLHLDVKPENLLVWDGVEGEKQARGLTGISPFVGENDRTTLMNIRNYNVAFEETTFLSLSREARGFLIKVLVRDRLRPTAEETLEHPWFKAQARGAEVSTDHLKLFLSRRRWQRSQISYKCHLVLRPIPELLRAPPERVWVAVPRRPPPSGGLSSSSDSEEEELEELPSVPRPLQPEFSGSRVSLTDIPTEDEALGTPEAGAATPMDWQEEGKAPSQDQEAPSPQVLPSPGQEPSPRRGELRRGSSAESALPRAGPREPGRGLHKAASVELPQRRSPSPGATRLTRGGLGEGEYAQRLQALRQRLLRGGPEDGKTRGLQKSSSFSQAEAEPGGRHRRAGAPLEIPVARLGARRLQESPSLSALSEAQLPSPPAREKAPESTPEPAPKLTQPPLAPQTLAAPLTPYAQIMQPGSSLSCSIENLESEAVFEAKFKRSRESPLSRGLRLLSRSRSEERGLFRGAEEEDGMYRPSPAGTPLELVRRPERSRSVQDLRVVGEPGLVRRLSLSLSQRLRRTPPAQRHPAWEARGRRHHAFRGVPGLRGQRHVGLLSRSRLRWGLSRLRKDKGLSQPSLSGSVQENLGHQYVRSESGNRGLLDFPPVFHIKLKDQVLLEGEAATLLCLPAACPAPHISWMKGEETTSPPQRGVGKWPQGQGMFSGKWQPGVPRGGLHSAAPPAPPLPPDKQSLRSEPSVIIVSCKDGRQMLSIPRAGKRHAGLYEHPREASPSRGAPDLPGHGAGESSWHLVSSGIPDCYYNVTHLPVGVTVRFRVACANRAGQGPFSGPSDKVLVRGMRGQWDRVGDVQRGQGTLSPGSTPSLEHPVLPLGHHGDDFLCLHLDSSALPSAAHRDAPVTSGPARAPPPDSPTSLAPSLSPSPAPAPPGPQSALLSPSSSPAPPSQALSSLKAVGPPPQTPPRKHRGLQAAQQNATGRMFVAKIVPYVAEGKRRVLQEYEVLRTLHHERLMSLHEAYITPRYLVLIAENCGNRELLCGLSDRFRYSEDDVATYVVQLLQGLDYLHGRHVLHLDVKPDNLLLAPDNALKIVDFGSAQPYNPQALRPLGHRTGTLEFMGEGTMPAGGEVEYCQRGSSQGSPHFTHMLSGRSPFYEPDPQETEARIVGGRFDAFQLYPNTSRPSLQDCLAHPWLQDAYLMKLRRQTLTFTTNRLKEFLGEQQRRRAEAATRHKVLLRSYPGSP</sequence>
<dbReference type="PROSITE" id="PS50835">
    <property type="entry name" value="IG_LIKE"/>
    <property type="match status" value="4"/>
</dbReference>
<evidence type="ECO:0000256" key="4">
    <source>
        <dbReference type="ARBA" id="ARBA00022840"/>
    </source>
</evidence>
<feature type="region of interest" description="Disordered" evidence="8">
    <location>
        <begin position="1281"/>
        <end position="1303"/>
    </location>
</feature>
<evidence type="ECO:0000256" key="3">
    <source>
        <dbReference type="ARBA" id="ARBA00022741"/>
    </source>
</evidence>
<dbReference type="PANTHER" id="PTHR47633">
    <property type="entry name" value="IMMUNOGLOBULIN"/>
    <property type="match status" value="1"/>
</dbReference>
<evidence type="ECO:0000256" key="2">
    <source>
        <dbReference type="ARBA" id="ARBA00022737"/>
    </source>
</evidence>
<feature type="region of interest" description="Disordered" evidence="8">
    <location>
        <begin position="2190"/>
        <end position="2214"/>
    </location>
</feature>
<dbReference type="PROSITE" id="PS00108">
    <property type="entry name" value="PROTEIN_KINASE_ST"/>
    <property type="match status" value="2"/>
</dbReference>
<feature type="domain" description="Ig-like" evidence="10">
    <location>
        <begin position="1990"/>
        <end position="2026"/>
    </location>
</feature>
<feature type="non-terminal residue" evidence="11">
    <location>
        <position position="1"/>
    </location>
</feature>
<dbReference type="SMART" id="SM00408">
    <property type="entry name" value="IGc2"/>
    <property type="match status" value="5"/>
</dbReference>
<feature type="binding site" evidence="7">
    <location>
        <position position="1342"/>
    </location>
    <ligand>
        <name>ATP</name>
        <dbReference type="ChEBI" id="CHEBI:30616"/>
    </ligand>
</feature>
<dbReference type="InterPro" id="IPR017441">
    <property type="entry name" value="Protein_kinase_ATP_BS"/>
</dbReference>
<feature type="compositionally biased region" description="Basic and acidic residues" evidence="8">
    <location>
        <begin position="1627"/>
        <end position="1637"/>
    </location>
</feature>
<dbReference type="EMBL" id="SGJD01001577">
    <property type="protein sequence ID" value="KAB0399301.1"/>
    <property type="molecule type" value="Genomic_DNA"/>
</dbReference>
<dbReference type="FunFam" id="2.60.40.10:FF:000601">
    <property type="entry name" value="striated muscle preferentially expressed protein kinase"/>
    <property type="match status" value="1"/>
</dbReference>
<dbReference type="Gene3D" id="3.30.200.20">
    <property type="entry name" value="Phosphorylase Kinase, domain 1"/>
    <property type="match status" value="1"/>
</dbReference>
<dbReference type="Gene3D" id="1.10.510.10">
    <property type="entry name" value="Transferase(Phosphotransferase) domain 1"/>
    <property type="match status" value="3"/>
</dbReference>
<evidence type="ECO:0000313" key="11">
    <source>
        <dbReference type="EMBL" id="KAB0399301.1"/>
    </source>
</evidence>
<proteinExistence type="inferred from homology"/>
<dbReference type="Pfam" id="PF07679">
    <property type="entry name" value="I-set"/>
    <property type="match status" value="5"/>
</dbReference>
<dbReference type="SMART" id="SM00220">
    <property type="entry name" value="S_TKc"/>
    <property type="match status" value="2"/>
</dbReference>
<evidence type="ECO:0000256" key="5">
    <source>
        <dbReference type="ARBA" id="ARBA00023157"/>
    </source>
</evidence>
<feature type="compositionally biased region" description="Low complexity" evidence="8">
    <location>
        <begin position="604"/>
        <end position="614"/>
    </location>
</feature>
<dbReference type="PANTHER" id="PTHR47633:SF3">
    <property type="entry name" value="STRIATED MUSCLE PREFERENTIALLY EXPRESSED PROTEIN KINASE"/>
    <property type="match status" value="1"/>
</dbReference>
<feature type="compositionally biased region" description="Low complexity" evidence="8">
    <location>
        <begin position="1687"/>
        <end position="1699"/>
    </location>
</feature>
<dbReference type="InterPro" id="IPR013783">
    <property type="entry name" value="Ig-like_fold"/>
</dbReference>
<evidence type="ECO:0000256" key="8">
    <source>
        <dbReference type="SAM" id="MobiDB-lite"/>
    </source>
</evidence>
<dbReference type="InterPro" id="IPR013098">
    <property type="entry name" value="Ig_I-set"/>
</dbReference>
<gene>
    <name evidence="11" type="ORF">E2I00_003119</name>
</gene>
<evidence type="ECO:0000256" key="6">
    <source>
        <dbReference type="ARBA" id="ARBA00023319"/>
    </source>
</evidence>
<evidence type="ECO:0000259" key="10">
    <source>
        <dbReference type="PROSITE" id="PS50835"/>
    </source>
</evidence>
<evidence type="ECO:0000313" key="12">
    <source>
        <dbReference type="Proteomes" id="UP000437017"/>
    </source>
</evidence>
<feature type="domain" description="Ig-like" evidence="10">
    <location>
        <begin position="759"/>
        <end position="880"/>
    </location>
</feature>
<feature type="compositionally biased region" description="Low complexity" evidence="8">
    <location>
        <begin position="2275"/>
        <end position="2295"/>
    </location>
</feature>
<dbReference type="SUPFAM" id="SSF56112">
    <property type="entry name" value="Protein kinase-like (PK-like)"/>
    <property type="match status" value="2"/>
</dbReference>
<dbReference type="InterPro" id="IPR000719">
    <property type="entry name" value="Prot_kinase_dom"/>
</dbReference>
<keyword evidence="6" id="KW-0393">Immunoglobulin domain</keyword>
<dbReference type="SUPFAM" id="SSF49265">
    <property type="entry name" value="Fibronectin type III"/>
    <property type="match status" value="1"/>
</dbReference>
<dbReference type="PROSITE" id="PS50011">
    <property type="entry name" value="PROTEIN_KINASE_DOM"/>
    <property type="match status" value="1"/>
</dbReference>